<accession>A0A1S1PSV0</accession>
<sequence length="70" mass="7276">MVLEPSDIAAAVTRLRGARDGRHLVPVLACVATRPETVTITVTGTAVSLLPGVSLPVTGHATETVERFTP</sequence>
<organism evidence="1 2">
    <name type="scientific">Parafrankia soli</name>
    <dbReference type="NCBI Taxonomy" id="2599596"/>
    <lineage>
        <taxon>Bacteria</taxon>
        <taxon>Bacillati</taxon>
        <taxon>Actinomycetota</taxon>
        <taxon>Actinomycetes</taxon>
        <taxon>Frankiales</taxon>
        <taxon>Frankiaceae</taxon>
        <taxon>Parafrankia</taxon>
    </lineage>
</organism>
<dbReference type="EMBL" id="MAXA01000237">
    <property type="protein sequence ID" value="OHV23985.1"/>
    <property type="molecule type" value="Genomic_DNA"/>
</dbReference>
<evidence type="ECO:0000313" key="1">
    <source>
        <dbReference type="EMBL" id="OHV23985.1"/>
    </source>
</evidence>
<dbReference type="AlphaFoldDB" id="A0A1S1PSV0"/>
<keyword evidence="2" id="KW-1185">Reference proteome</keyword>
<dbReference type="Proteomes" id="UP000179769">
    <property type="component" value="Unassembled WGS sequence"/>
</dbReference>
<proteinExistence type="predicted"/>
<evidence type="ECO:0000313" key="2">
    <source>
        <dbReference type="Proteomes" id="UP000179769"/>
    </source>
</evidence>
<comment type="caution">
    <text evidence="1">The sequence shown here is derived from an EMBL/GenBank/DDBJ whole genome shotgun (WGS) entry which is preliminary data.</text>
</comment>
<protein>
    <submittedName>
        <fullName evidence="1">Uncharacterized protein</fullName>
    </submittedName>
</protein>
<gene>
    <name evidence="1" type="ORF">BBK14_23685</name>
</gene>
<reference evidence="2" key="1">
    <citation type="submission" date="2016-07" db="EMBL/GenBank/DDBJ databases">
        <title>Frankia sp. NRRL B-16219 Genome sequencing.</title>
        <authorList>
            <person name="Ghodhbane-Gtari F."/>
            <person name="Swanson E."/>
            <person name="Gueddou A."/>
            <person name="Louati M."/>
            <person name="Nouioui I."/>
            <person name="Hezbri K."/>
            <person name="Abebe-Akele F."/>
            <person name="Simpson S."/>
            <person name="Morris K."/>
            <person name="Thomas K."/>
            <person name="Gtari M."/>
            <person name="Tisa L.S."/>
        </authorList>
    </citation>
    <scope>NUCLEOTIDE SEQUENCE [LARGE SCALE GENOMIC DNA]</scope>
    <source>
        <strain evidence="2">NRRL B-16219</strain>
    </source>
</reference>
<name>A0A1S1PSV0_9ACTN</name>